<reference evidence="1" key="2">
    <citation type="journal article" date="2023" name="Proc. Natl. Acad. Sci. U.S.A.">
        <title>A global phylogenomic analysis of the shiitake genus Lentinula.</title>
        <authorList>
            <person name="Sierra-Patev S."/>
            <person name="Min B."/>
            <person name="Naranjo-Ortiz M."/>
            <person name="Looney B."/>
            <person name="Konkel Z."/>
            <person name="Slot J.C."/>
            <person name="Sakamoto Y."/>
            <person name="Steenwyk J.L."/>
            <person name="Rokas A."/>
            <person name="Carro J."/>
            <person name="Camarero S."/>
            <person name="Ferreira P."/>
            <person name="Molpeceres G."/>
            <person name="Ruiz-Duenas F.J."/>
            <person name="Serrano A."/>
            <person name="Henrissat B."/>
            <person name="Drula E."/>
            <person name="Hughes K.W."/>
            <person name="Mata J.L."/>
            <person name="Ishikawa N.K."/>
            <person name="Vargas-Isla R."/>
            <person name="Ushijima S."/>
            <person name="Smith C.A."/>
            <person name="Donoghue J."/>
            <person name="Ahrendt S."/>
            <person name="Andreopoulos W."/>
            <person name="He G."/>
            <person name="LaButti K."/>
            <person name="Lipzen A."/>
            <person name="Ng V."/>
            <person name="Riley R."/>
            <person name="Sandor L."/>
            <person name="Barry K."/>
            <person name="Martinez A.T."/>
            <person name="Xiao Y."/>
            <person name="Gibbons J.G."/>
            <person name="Terashima K."/>
            <person name="Grigoriev I.V."/>
            <person name="Hibbett D."/>
        </authorList>
    </citation>
    <scope>NUCLEOTIDE SEQUENCE</scope>
    <source>
        <strain evidence="1">Sp2 HRB7682 ss15</strain>
    </source>
</reference>
<evidence type="ECO:0000313" key="1">
    <source>
        <dbReference type="EMBL" id="KAJ4492026.1"/>
    </source>
</evidence>
<gene>
    <name evidence="1" type="ORF">C8J55DRAFT_556312</name>
</gene>
<dbReference type="EMBL" id="JANVFS010000005">
    <property type="protein sequence ID" value="KAJ4492026.1"/>
    <property type="molecule type" value="Genomic_DNA"/>
</dbReference>
<sequence length="155" mass="17388">MSKHRPYTIQNMWSTVGAGHFSPFLTQTQWLGAAAVTQKLASSVILYSGLSQEFQKALDNLAGPSHPGIKRPQPMDVDNSGFDMSMAANEDNDEDVGEGRTGDLAGMSIDIRDVLHFCRWEGHCKYKNVRTWKNRVNNFNNTWASLINKMTEAYC</sequence>
<reference evidence="1" key="1">
    <citation type="submission" date="2022-08" db="EMBL/GenBank/DDBJ databases">
        <authorList>
            <consortium name="DOE Joint Genome Institute"/>
            <person name="Min B."/>
            <person name="Riley R."/>
            <person name="Sierra-Patev S."/>
            <person name="Naranjo-Ortiz M."/>
            <person name="Looney B."/>
            <person name="Konkel Z."/>
            <person name="Slot J.C."/>
            <person name="Sakamoto Y."/>
            <person name="Steenwyk J.L."/>
            <person name="Rokas A."/>
            <person name="Carro J."/>
            <person name="Camarero S."/>
            <person name="Ferreira P."/>
            <person name="Molpeceres G."/>
            <person name="Ruiz-Duenas F.J."/>
            <person name="Serrano A."/>
            <person name="Henrissat B."/>
            <person name="Drula E."/>
            <person name="Hughes K.W."/>
            <person name="Mata J.L."/>
            <person name="Ishikawa N.K."/>
            <person name="Vargas-Isla R."/>
            <person name="Ushijima S."/>
            <person name="Smith C.A."/>
            <person name="Ahrendt S."/>
            <person name="Andreopoulos W."/>
            <person name="He G."/>
            <person name="Labutti K."/>
            <person name="Lipzen A."/>
            <person name="Ng V."/>
            <person name="Sandor L."/>
            <person name="Barry K."/>
            <person name="Martinez A.T."/>
            <person name="Xiao Y."/>
            <person name="Gibbons J.G."/>
            <person name="Terashima K."/>
            <person name="Hibbett D.S."/>
            <person name="Grigoriev I.V."/>
        </authorList>
    </citation>
    <scope>NUCLEOTIDE SEQUENCE</scope>
    <source>
        <strain evidence="1">Sp2 HRB7682 ss15</strain>
    </source>
</reference>
<name>A0A9W9AW97_9AGAR</name>
<organism evidence="1 2">
    <name type="scientific">Lentinula lateritia</name>
    <dbReference type="NCBI Taxonomy" id="40482"/>
    <lineage>
        <taxon>Eukaryota</taxon>
        <taxon>Fungi</taxon>
        <taxon>Dikarya</taxon>
        <taxon>Basidiomycota</taxon>
        <taxon>Agaricomycotina</taxon>
        <taxon>Agaricomycetes</taxon>
        <taxon>Agaricomycetidae</taxon>
        <taxon>Agaricales</taxon>
        <taxon>Marasmiineae</taxon>
        <taxon>Omphalotaceae</taxon>
        <taxon>Lentinula</taxon>
    </lineage>
</organism>
<comment type="caution">
    <text evidence="1">The sequence shown here is derived from an EMBL/GenBank/DDBJ whole genome shotgun (WGS) entry which is preliminary data.</text>
</comment>
<accession>A0A9W9AW97</accession>
<protein>
    <submittedName>
        <fullName evidence="1">Uncharacterized protein</fullName>
    </submittedName>
</protein>
<proteinExistence type="predicted"/>
<dbReference type="AlphaFoldDB" id="A0A9W9AW97"/>
<dbReference type="Proteomes" id="UP001150238">
    <property type="component" value="Unassembled WGS sequence"/>
</dbReference>
<evidence type="ECO:0000313" key="2">
    <source>
        <dbReference type="Proteomes" id="UP001150238"/>
    </source>
</evidence>